<accession>A0A2T2X8M9</accession>
<sequence length="405" mass="44071">MRLLWLLVGPGLLAMLGENDAPSMLSYAGTGSQFGINFFLPFILLTFVLAVITQEMTVRLGALTQSGLAEWIYRRFGRKWGHLAMGDLLLTNFLTLITEFVGIVAGARYFHIPSALAVGGGMALVMAAPLSHRYFAWERRVLLIATFNLVFVPIALMSHPSWPVLTHAFISVSPQGGWSKHMILLALSDIGATITPWMLYFQQASIRDKGLMEPDIRHGRWDTVLGAGLASLAAVACLVATSVLFSHHMNTRQFNGAQFAEALTPYIGRIGGSLFALGILEAGLVAATTISTSSAYVWGESFRQAASLNRRWSEALGFYAILAGMTLAAGLVVLIPGFPLEMIVIFVNIIAVLTMPPIFLFLLILVNDREIMGSYRNTWWLNVLGITVGGFISLAGVIYAVATML</sequence>
<evidence type="ECO:0000256" key="5">
    <source>
        <dbReference type="ARBA" id="ARBA00023136"/>
    </source>
</evidence>
<gene>
    <name evidence="7" type="ORF">C7B43_04815</name>
</gene>
<feature type="transmembrane region" description="Helical" evidence="6">
    <location>
        <begin position="379"/>
        <end position="402"/>
    </location>
</feature>
<evidence type="ECO:0008006" key="9">
    <source>
        <dbReference type="Google" id="ProtNLM"/>
    </source>
</evidence>
<dbReference type="Proteomes" id="UP000242699">
    <property type="component" value="Unassembled WGS sequence"/>
</dbReference>
<evidence type="ECO:0000256" key="2">
    <source>
        <dbReference type="ARBA" id="ARBA00022448"/>
    </source>
</evidence>
<feature type="transmembrane region" description="Helical" evidence="6">
    <location>
        <begin position="38"/>
        <end position="62"/>
    </location>
</feature>
<dbReference type="PANTHER" id="PTHR11706:SF33">
    <property type="entry name" value="NATURAL RESISTANCE-ASSOCIATED MACROPHAGE PROTEIN 2"/>
    <property type="match status" value="1"/>
</dbReference>
<keyword evidence="5 6" id="KW-0472">Membrane</keyword>
<keyword evidence="2" id="KW-0813">Transport</keyword>
<dbReference type="PANTHER" id="PTHR11706">
    <property type="entry name" value="SOLUTE CARRIER PROTEIN FAMILY 11 MEMBER"/>
    <property type="match status" value="1"/>
</dbReference>
<comment type="caution">
    <text evidence="7">The sequence shown here is derived from an EMBL/GenBank/DDBJ whole genome shotgun (WGS) entry which is preliminary data.</text>
</comment>
<dbReference type="GO" id="GO:0005886">
    <property type="term" value="C:plasma membrane"/>
    <property type="evidence" value="ECO:0007669"/>
    <property type="project" value="TreeGrafter"/>
</dbReference>
<feature type="transmembrane region" description="Helical" evidence="6">
    <location>
        <begin position="110"/>
        <end position="130"/>
    </location>
</feature>
<reference evidence="7 8" key="1">
    <citation type="journal article" date="2014" name="BMC Genomics">
        <title>Comparison of environmental and isolate Sulfobacillus genomes reveals diverse carbon, sulfur, nitrogen, and hydrogen metabolisms.</title>
        <authorList>
            <person name="Justice N.B."/>
            <person name="Norman A."/>
            <person name="Brown C.T."/>
            <person name="Singh A."/>
            <person name="Thomas B.C."/>
            <person name="Banfield J.F."/>
        </authorList>
    </citation>
    <scope>NUCLEOTIDE SEQUENCE [LARGE SCALE GENOMIC DNA]</scope>
    <source>
        <strain evidence="7">AMDSBA1</strain>
    </source>
</reference>
<keyword evidence="4 6" id="KW-1133">Transmembrane helix</keyword>
<dbReference type="AlphaFoldDB" id="A0A2T2X8M9"/>
<proteinExistence type="predicted"/>
<protein>
    <recommendedName>
        <fullName evidence="9">Divalent metal cation transporter</fullName>
    </recommendedName>
</protein>
<name>A0A2T2X8M9_9FIRM</name>
<feature type="transmembrane region" description="Helical" evidence="6">
    <location>
        <begin position="274"/>
        <end position="298"/>
    </location>
</feature>
<evidence type="ECO:0000256" key="6">
    <source>
        <dbReference type="SAM" id="Phobius"/>
    </source>
</evidence>
<evidence type="ECO:0000256" key="3">
    <source>
        <dbReference type="ARBA" id="ARBA00022692"/>
    </source>
</evidence>
<evidence type="ECO:0000313" key="7">
    <source>
        <dbReference type="EMBL" id="PSR30808.1"/>
    </source>
</evidence>
<evidence type="ECO:0000313" key="8">
    <source>
        <dbReference type="Proteomes" id="UP000242699"/>
    </source>
</evidence>
<dbReference type="EMBL" id="PXYT01000007">
    <property type="protein sequence ID" value="PSR30808.1"/>
    <property type="molecule type" value="Genomic_DNA"/>
</dbReference>
<feature type="transmembrane region" description="Helical" evidence="6">
    <location>
        <begin position="83"/>
        <end position="104"/>
    </location>
</feature>
<dbReference type="GO" id="GO:0015086">
    <property type="term" value="F:cadmium ion transmembrane transporter activity"/>
    <property type="evidence" value="ECO:0007669"/>
    <property type="project" value="TreeGrafter"/>
</dbReference>
<feature type="transmembrane region" description="Helical" evidence="6">
    <location>
        <begin position="318"/>
        <end position="337"/>
    </location>
</feature>
<feature type="transmembrane region" description="Helical" evidence="6">
    <location>
        <begin position="223"/>
        <end position="245"/>
    </location>
</feature>
<dbReference type="InterPro" id="IPR001046">
    <property type="entry name" value="NRAMP_fam"/>
</dbReference>
<feature type="transmembrane region" description="Helical" evidence="6">
    <location>
        <begin position="343"/>
        <end position="367"/>
    </location>
</feature>
<feature type="transmembrane region" description="Helical" evidence="6">
    <location>
        <begin position="182"/>
        <end position="202"/>
    </location>
</feature>
<organism evidence="7 8">
    <name type="scientific">Sulfobacillus benefaciens</name>
    <dbReference type="NCBI Taxonomy" id="453960"/>
    <lineage>
        <taxon>Bacteria</taxon>
        <taxon>Bacillati</taxon>
        <taxon>Bacillota</taxon>
        <taxon>Clostridia</taxon>
        <taxon>Eubacteriales</taxon>
        <taxon>Clostridiales Family XVII. Incertae Sedis</taxon>
        <taxon>Sulfobacillus</taxon>
    </lineage>
</organism>
<keyword evidence="3 6" id="KW-0812">Transmembrane</keyword>
<dbReference type="GO" id="GO:0034755">
    <property type="term" value="P:iron ion transmembrane transport"/>
    <property type="evidence" value="ECO:0007669"/>
    <property type="project" value="TreeGrafter"/>
</dbReference>
<evidence type="ECO:0000256" key="4">
    <source>
        <dbReference type="ARBA" id="ARBA00022989"/>
    </source>
</evidence>
<comment type="subcellular location">
    <subcellularLocation>
        <location evidence="1">Membrane</location>
        <topology evidence="1">Multi-pass membrane protein</topology>
    </subcellularLocation>
</comment>
<evidence type="ECO:0000256" key="1">
    <source>
        <dbReference type="ARBA" id="ARBA00004141"/>
    </source>
</evidence>
<dbReference type="GO" id="GO:0005384">
    <property type="term" value="F:manganese ion transmembrane transporter activity"/>
    <property type="evidence" value="ECO:0007669"/>
    <property type="project" value="TreeGrafter"/>
</dbReference>
<feature type="transmembrane region" description="Helical" evidence="6">
    <location>
        <begin position="142"/>
        <end position="162"/>
    </location>
</feature>
<dbReference type="Pfam" id="PF01566">
    <property type="entry name" value="Nramp"/>
    <property type="match status" value="1"/>
</dbReference>